<sequence>MEYKNLLVETENRIAVITINRREKLNALNQETLSELSQAFREAAQDDAVGGVLLTGTGQKAFAAGADITEIYPLSLESGREFARFGQTVYSQIERMPKPVIALVNGYALGGGCELAMACHMRIASENARFGQPEVNLGLIPGYGGTQRLTRLVGRGVALELLLTGEMIDATRAYELGLVNQIVAPDQLLEAGKKLLNHILSKAPLAVRYALETVHRGLNATLEEGLQIEADFFGMVCDSEDMKEGITAFQEKRQANFKGK</sequence>
<dbReference type="PROSITE" id="PS00166">
    <property type="entry name" value="ENOYL_COA_HYDRATASE"/>
    <property type="match status" value="1"/>
</dbReference>
<dbReference type="Gene3D" id="1.10.12.10">
    <property type="entry name" value="Lyase 2-enoyl-coa Hydratase, Chain A, domain 2"/>
    <property type="match status" value="1"/>
</dbReference>
<proteinExistence type="inferred from homology"/>
<dbReference type="AlphaFoldDB" id="A0A7V5UE95"/>
<organism evidence="4">
    <name type="scientific">Caldithrix abyssi</name>
    <dbReference type="NCBI Taxonomy" id="187145"/>
    <lineage>
        <taxon>Bacteria</taxon>
        <taxon>Pseudomonadati</taxon>
        <taxon>Calditrichota</taxon>
        <taxon>Calditrichia</taxon>
        <taxon>Calditrichales</taxon>
        <taxon>Calditrichaceae</taxon>
        <taxon>Caldithrix</taxon>
    </lineage>
</organism>
<dbReference type="InterPro" id="IPR014748">
    <property type="entry name" value="Enoyl-CoA_hydra_C"/>
</dbReference>
<dbReference type="SUPFAM" id="SSF52096">
    <property type="entry name" value="ClpP/crotonase"/>
    <property type="match status" value="1"/>
</dbReference>
<dbReference type="FunFam" id="3.90.226.10:FF:000009">
    <property type="entry name" value="Carnitinyl-CoA dehydratase"/>
    <property type="match status" value="1"/>
</dbReference>
<gene>
    <name evidence="4" type="ORF">ENJ89_03290</name>
</gene>
<dbReference type="GO" id="GO:0006635">
    <property type="term" value="P:fatty acid beta-oxidation"/>
    <property type="evidence" value="ECO:0007669"/>
    <property type="project" value="TreeGrafter"/>
</dbReference>
<dbReference type="Gene3D" id="3.90.226.10">
    <property type="entry name" value="2-enoyl-CoA Hydratase, Chain A, domain 1"/>
    <property type="match status" value="1"/>
</dbReference>
<evidence type="ECO:0000256" key="3">
    <source>
        <dbReference type="RuleBase" id="RU003707"/>
    </source>
</evidence>
<dbReference type="InterPro" id="IPR018376">
    <property type="entry name" value="Enoyl-CoA_hyd/isom_CS"/>
</dbReference>
<dbReference type="EMBL" id="DROD01000225">
    <property type="protein sequence ID" value="HHJ52197.1"/>
    <property type="molecule type" value="Genomic_DNA"/>
</dbReference>
<dbReference type="CDD" id="cd06558">
    <property type="entry name" value="crotonase-like"/>
    <property type="match status" value="1"/>
</dbReference>
<dbReference type="InterPro" id="IPR001753">
    <property type="entry name" value="Enoyl-CoA_hydra/iso"/>
</dbReference>
<evidence type="ECO:0000256" key="1">
    <source>
        <dbReference type="ARBA" id="ARBA00005254"/>
    </source>
</evidence>
<dbReference type="Proteomes" id="UP000886124">
    <property type="component" value="Unassembled WGS sequence"/>
</dbReference>
<evidence type="ECO:0000256" key="2">
    <source>
        <dbReference type="ARBA" id="ARBA00023239"/>
    </source>
</evidence>
<reference evidence="4" key="1">
    <citation type="journal article" date="2020" name="mSystems">
        <title>Genome- and Community-Level Interaction Insights into Carbon Utilization and Element Cycling Functions of Hydrothermarchaeota in Hydrothermal Sediment.</title>
        <authorList>
            <person name="Zhou Z."/>
            <person name="Liu Y."/>
            <person name="Xu W."/>
            <person name="Pan J."/>
            <person name="Luo Z.H."/>
            <person name="Li M."/>
        </authorList>
    </citation>
    <scope>NUCLEOTIDE SEQUENCE [LARGE SCALE GENOMIC DNA]</scope>
    <source>
        <strain evidence="4">HyVt-527</strain>
    </source>
</reference>
<dbReference type="Pfam" id="PF00378">
    <property type="entry name" value="ECH_1"/>
    <property type="match status" value="1"/>
</dbReference>
<dbReference type="InterPro" id="IPR029045">
    <property type="entry name" value="ClpP/crotonase-like_dom_sf"/>
</dbReference>
<dbReference type="PANTHER" id="PTHR11941:SF54">
    <property type="entry name" value="ENOYL-COA HYDRATASE, MITOCHONDRIAL"/>
    <property type="match status" value="1"/>
</dbReference>
<name>A0A7V5UE95_CALAY</name>
<keyword evidence="2" id="KW-0456">Lyase</keyword>
<protein>
    <submittedName>
        <fullName evidence="4">Enoyl-CoA hydratase</fullName>
    </submittedName>
</protein>
<dbReference type="PANTHER" id="PTHR11941">
    <property type="entry name" value="ENOYL-COA HYDRATASE-RELATED"/>
    <property type="match status" value="1"/>
</dbReference>
<dbReference type="GO" id="GO:0016836">
    <property type="term" value="F:hydro-lyase activity"/>
    <property type="evidence" value="ECO:0007669"/>
    <property type="project" value="UniProtKB-ARBA"/>
</dbReference>
<accession>A0A7V5UE95</accession>
<dbReference type="FunFam" id="1.10.12.10:FF:000001">
    <property type="entry name" value="Probable enoyl-CoA hydratase, mitochondrial"/>
    <property type="match status" value="1"/>
</dbReference>
<comment type="similarity">
    <text evidence="1 3">Belongs to the enoyl-CoA hydratase/isomerase family.</text>
</comment>
<comment type="caution">
    <text evidence="4">The sequence shown here is derived from an EMBL/GenBank/DDBJ whole genome shotgun (WGS) entry which is preliminary data.</text>
</comment>
<evidence type="ECO:0000313" key="4">
    <source>
        <dbReference type="EMBL" id="HHJ52197.1"/>
    </source>
</evidence>